<evidence type="ECO:0000259" key="3">
    <source>
        <dbReference type="Pfam" id="PF16344"/>
    </source>
</evidence>
<evidence type="ECO:0000256" key="1">
    <source>
        <dbReference type="SAM" id="Phobius"/>
    </source>
</evidence>
<dbReference type="AlphaFoldDB" id="C6VSS8"/>
<dbReference type="KEGG" id="dfe:Dfer_1658"/>
<dbReference type="PANTHER" id="PTHR30273">
    <property type="entry name" value="PERIPLASMIC SIGNAL SENSOR AND SIGMA FACTOR ACTIVATOR FECR-RELATED"/>
    <property type="match status" value="1"/>
</dbReference>
<dbReference type="Proteomes" id="UP000002011">
    <property type="component" value="Chromosome"/>
</dbReference>
<evidence type="ECO:0000313" key="5">
    <source>
        <dbReference type="Proteomes" id="UP000002011"/>
    </source>
</evidence>
<proteinExistence type="predicted"/>
<dbReference type="InterPro" id="IPR032508">
    <property type="entry name" value="FecR_C"/>
</dbReference>
<dbReference type="eggNOG" id="COG3712">
    <property type="taxonomic scope" value="Bacteria"/>
</dbReference>
<reference evidence="4 5" key="1">
    <citation type="journal article" date="2009" name="Stand. Genomic Sci.">
        <title>Complete genome sequence of Dyadobacter fermentans type strain (NS114).</title>
        <authorList>
            <person name="Lang E."/>
            <person name="Lapidus A."/>
            <person name="Chertkov O."/>
            <person name="Brettin T."/>
            <person name="Detter J.C."/>
            <person name="Han C."/>
            <person name="Copeland A."/>
            <person name="Glavina Del Rio T."/>
            <person name="Nolan M."/>
            <person name="Chen F."/>
            <person name="Lucas S."/>
            <person name="Tice H."/>
            <person name="Cheng J.F."/>
            <person name="Land M."/>
            <person name="Hauser L."/>
            <person name="Chang Y.J."/>
            <person name="Jeffries C.D."/>
            <person name="Kopitz M."/>
            <person name="Bruce D."/>
            <person name="Goodwin L."/>
            <person name="Pitluck S."/>
            <person name="Ovchinnikova G."/>
            <person name="Pati A."/>
            <person name="Ivanova N."/>
            <person name="Mavrommatis K."/>
            <person name="Chen A."/>
            <person name="Palaniappan K."/>
            <person name="Chain P."/>
            <person name="Bristow J."/>
            <person name="Eisen J.A."/>
            <person name="Markowitz V."/>
            <person name="Hugenholtz P."/>
            <person name="Goker M."/>
            <person name="Rohde M."/>
            <person name="Kyrpides N.C."/>
            <person name="Klenk H.P."/>
        </authorList>
    </citation>
    <scope>NUCLEOTIDE SEQUENCE [LARGE SCALE GENOMIC DNA]</scope>
    <source>
        <strain evidence="5">ATCC 700827 / DSM 18053 / CIP 107007 / KCTC 52180 / NS114</strain>
    </source>
</reference>
<keyword evidence="1" id="KW-0812">Transmembrane</keyword>
<dbReference type="OrthoDB" id="645173at2"/>
<sequence>MTKKNFYTLLKRYQAGTCTDQEKRLVEQWFLTLDEEIPHYDSADNEAVEERIWTAIQQRTDDRNGIFNLSWWKWAAAAVVLLVAGWATYRYQATQPPSLAGASAEKVTRKNLVTNTNQSNAPKAFQLPDGSEIRLSPKSSISYEPRFDGVQREVYLEGNAFFHVRKDSRRPFLVHTGDVVTKVLGTSFWVKGMDNNSAIEVSVVTGKVAVSQHTGPDPAGTGKVANGVILTANQRVKYTSQTHTFETGLVAAPVPMPVDKAGNKVSGSFDFQESPFSEVIGKIEEAYGIEIILEDETIKGCMFSGNITRQPLFTKLDLLCNSINASYEVRGTRILISGKGCSGIN</sequence>
<dbReference type="GO" id="GO:0016989">
    <property type="term" value="F:sigma factor antagonist activity"/>
    <property type="evidence" value="ECO:0007669"/>
    <property type="project" value="TreeGrafter"/>
</dbReference>
<feature type="domain" description="Protein FecR C-terminal" evidence="3">
    <location>
        <begin position="269"/>
        <end position="336"/>
    </location>
</feature>
<protein>
    <submittedName>
        <fullName evidence="4">Anti-FecI sigma factor, FecR</fullName>
    </submittedName>
</protein>
<dbReference type="Gene3D" id="2.60.120.1440">
    <property type="match status" value="1"/>
</dbReference>
<dbReference type="Pfam" id="PF16344">
    <property type="entry name" value="FecR_C"/>
    <property type="match status" value="1"/>
</dbReference>
<organism evidence="4 5">
    <name type="scientific">Dyadobacter fermentans (strain ATCC 700827 / DSM 18053 / CIP 107007 / KCTC 52180 / NS114)</name>
    <dbReference type="NCBI Taxonomy" id="471854"/>
    <lineage>
        <taxon>Bacteria</taxon>
        <taxon>Pseudomonadati</taxon>
        <taxon>Bacteroidota</taxon>
        <taxon>Cytophagia</taxon>
        <taxon>Cytophagales</taxon>
        <taxon>Spirosomataceae</taxon>
        <taxon>Dyadobacter</taxon>
    </lineage>
</organism>
<dbReference type="Gene3D" id="3.55.50.30">
    <property type="match status" value="1"/>
</dbReference>
<feature type="transmembrane region" description="Helical" evidence="1">
    <location>
        <begin position="71"/>
        <end position="89"/>
    </location>
</feature>
<dbReference type="HOGENOM" id="CLU_050192_2_1_10"/>
<dbReference type="InterPro" id="IPR012373">
    <property type="entry name" value="Ferrdict_sens_TM"/>
</dbReference>
<feature type="domain" description="FecR protein" evidence="2">
    <location>
        <begin position="120"/>
        <end position="208"/>
    </location>
</feature>
<evidence type="ECO:0000313" key="4">
    <source>
        <dbReference type="EMBL" id="ACT92900.1"/>
    </source>
</evidence>
<dbReference type="PIRSF" id="PIRSF018266">
    <property type="entry name" value="FecR"/>
    <property type="match status" value="1"/>
</dbReference>
<keyword evidence="1" id="KW-1133">Transmembrane helix</keyword>
<dbReference type="EMBL" id="CP001619">
    <property type="protein sequence ID" value="ACT92900.1"/>
    <property type="molecule type" value="Genomic_DNA"/>
</dbReference>
<keyword evidence="1" id="KW-0472">Membrane</keyword>
<accession>C6VSS8</accession>
<evidence type="ECO:0000259" key="2">
    <source>
        <dbReference type="Pfam" id="PF04773"/>
    </source>
</evidence>
<dbReference type="PANTHER" id="PTHR30273:SF2">
    <property type="entry name" value="PROTEIN FECR"/>
    <property type="match status" value="1"/>
</dbReference>
<gene>
    <name evidence="4" type="ordered locus">Dfer_1658</name>
</gene>
<dbReference type="InterPro" id="IPR006860">
    <property type="entry name" value="FecR"/>
</dbReference>
<dbReference type="Pfam" id="PF04773">
    <property type="entry name" value="FecR"/>
    <property type="match status" value="1"/>
</dbReference>
<dbReference type="STRING" id="471854.Dfer_1658"/>
<name>C6VSS8_DYAFD</name>
<dbReference type="RefSeq" id="WP_015811154.1">
    <property type="nucleotide sequence ID" value="NC_013037.1"/>
</dbReference>
<keyword evidence="5" id="KW-1185">Reference proteome</keyword>